<proteinExistence type="predicted"/>
<organism evidence="1 2">
    <name type="scientific">Lysinibacillus agricola</name>
    <dbReference type="NCBI Taxonomy" id="2590012"/>
    <lineage>
        <taxon>Bacteria</taxon>
        <taxon>Bacillati</taxon>
        <taxon>Bacillota</taxon>
        <taxon>Bacilli</taxon>
        <taxon>Bacillales</taxon>
        <taxon>Bacillaceae</taxon>
        <taxon>Lysinibacillus</taxon>
    </lineage>
</organism>
<protein>
    <submittedName>
        <fullName evidence="1">Uncharacterized protein</fullName>
    </submittedName>
</protein>
<keyword evidence="2" id="KW-1185">Reference proteome</keyword>
<sequence>MIEQLQQAYEQGLKNLVFVNFSSKSVIGGDGMKEKDLSELELSKEIACCEDITTAINWYLRDGDYDSVRACIAALEKSVSKIEHLENQIKAKRRNNLYEMASQLCKQGKSAKVVKFNANSSL</sequence>
<dbReference type="EMBL" id="CP067341">
    <property type="protein sequence ID" value="QQP11573.1"/>
    <property type="molecule type" value="Genomic_DNA"/>
</dbReference>
<dbReference type="RefSeq" id="WP_053596094.1">
    <property type="nucleotide sequence ID" value="NZ_CP067341.1"/>
</dbReference>
<accession>A0ABX7ANS2</accession>
<gene>
    <name evidence="1" type="ORF">FJQ98_20615</name>
</gene>
<reference evidence="1 2" key="1">
    <citation type="submission" date="2020-01" db="EMBL/GenBank/DDBJ databases">
        <authorList>
            <person name="Liu G."/>
            <person name="Liu B."/>
        </authorList>
    </citation>
    <scope>NUCLEOTIDE SEQUENCE [LARGE SCALE GENOMIC DNA]</scope>
    <source>
        <strain evidence="1 2">FJAT-51161</strain>
    </source>
</reference>
<evidence type="ECO:0000313" key="1">
    <source>
        <dbReference type="EMBL" id="QQP11573.1"/>
    </source>
</evidence>
<dbReference type="Proteomes" id="UP000596049">
    <property type="component" value="Chromosome"/>
</dbReference>
<name>A0ABX7ANS2_9BACI</name>
<evidence type="ECO:0000313" key="2">
    <source>
        <dbReference type="Proteomes" id="UP000596049"/>
    </source>
</evidence>